<accession>A0A1Y6EBS5</accession>
<name>A0A1Y6EBS5_9GAMM</name>
<dbReference type="InterPro" id="IPR001647">
    <property type="entry name" value="HTH_TetR"/>
</dbReference>
<evidence type="ECO:0000256" key="3">
    <source>
        <dbReference type="SAM" id="MobiDB-lite"/>
    </source>
</evidence>
<evidence type="ECO:0000313" key="5">
    <source>
        <dbReference type="EMBL" id="SMQ58350.1"/>
    </source>
</evidence>
<sequence length="245" mass="27694">MAETNALAAADSTPKMQRARQPKQKEQRRDAILQAALSLYLQGNGQLPKMDAVAKQVQLAKGTAYIYFSSKEEIYQALLEQQLTSWLAAVQKALKRPQQDPLPQLVQAFQCWEHQQPHLWTLAALNQTVLEPAIDTKKLLAFRTRMAQQFRQTAERIQTFLQMPAGQSALPVLLQTYASMVGLWQFSKAPAALSRLMQNSAGGNLQINFRQSTTHVCTLLWREYQQQSQPQKKGASLGGWFSRPR</sequence>
<dbReference type="InterPro" id="IPR009057">
    <property type="entry name" value="Homeodomain-like_sf"/>
</dbReference>
<dbReference type="PROSITE" id="PS50977">
    <property type="entry name" value="HTH_TETR_2"/>
    <property type="match status" value="1"/>
</dbReference>
<reference evidence="6" key="1">
    <citation type="submission" date="2017-04" db="EMBL/GenBank/DDBJ databases">
        <authorList>
            <person name="Varghese N."/>
            <person name="Submissions S."/>
        </authorList>
    </citation>
    <scope>NUCLEOTIDE SEQUENCE [LARGE SCALE GENOMIC DNA]</scope>
</reference>
<dbReference type="InterPro" id="IPR041483">
    <property type="entry name" value="TetR_C_34"/>
</dbReference>
<feature type="domain" description="HTH tetR-type" evidence="4">
    <location>
        <begin position="26"/>
        <end position="86"/>
    </location>
</feature>
<dbReference type="Pfam" id="PF00440">
    <property type="entry name" value="TetR_N"/>
    <property type="match status" value="1"/>
</dbReference>
<dbReference type="PANTHER" id="PTHR30055:SF178">
    <property type="entry name" value="POSSIBLE TRANSCRIPTIONAL REGULATORY PROTEIN"/>
    <property type="match status" value="1"/>
</dbReference>
<dbReference type="Gene3D" id="1.10.357.10">
    <property type="entry name" value="Tetracycline Repressor, domain 2"/>
    <property type="match status" value="1"/>
</dbReference>
<keyword evidence="6" id="KW-1185">Reference proteome</keyword>
<dbReference type="AlphaFoldDB" id="A0A1Y6EBS5"/>
<protein>
    <submittedName>
        <fullName evidence="5">Transcriptional regulator, TetR family</fullName>
    </submittedName>
</protein>
<dbReference type="Pfam" id="PF17929">
    <property type="entry name" value="TetR_C_34"/>
    <property type="match status" value="1"/>
</dbReference>
<dbReference type="PANTHER" id="PTHR30055">
    <property type="entry name" value="HTH-TYPE TRANSCRIPTIONAL REGULATOR RUTR"/>
    <property type="match status" value="1"/>
</dbReference>
<organism evidence="5 6">
    <name type="scientific">Pseudidiomarina planktonica</name>
    <dbReference type="NCBI Taxonomy" id="1323738"/>
    <lineage>
        <taxon>Bacteria</taxon>
        <taxon>Pseudomonadati</taxon>
        <taxon>Pseudomonadota</taxon>
        <taxon>Gammaproteobacteria</taxon>
        <taxon>Alteromonadales</taxon>
        <taxon>Idiomarinaceae</taxon>
        <taxon>Pseudidiomarina</taxon>
    </lineage>
</organism>
<dbReference type="GO" id="GO:0003700">
    <property type="term" value="F:DNA-binding transcription factor activity"/>
    <property type="evidence" value="ECO:0007669"/>
    <property type="project" value="TreeGrafter"/>
</dbReference>
<proteinExistence type="predicted"/>
<gene>
    <name evidence="5" type="ORF">SAMN06297229_0101</name>
</gene>
<evidence type="ECO:0000313" key="6">
    <source>
        <dbReference type="Proteomes" id="UP000194450"/>
    </source>
</evidence>
<evidence type="ECO:0000256" key="2">
    <source>
        <dbReference type="PROSITE-ProRule" id="PRU00335"/>
    </source>
</evidence>
<dbReference type="EMBL" id="FXWH01000001">
    <property type="protein sequence ID" value="SMQ58350.1"/>
    <property type="molecule type" value="Genomic_DNA"/>
</dbReference>
<feature type="DNA-binding region" description="H-T-H motif" evidence="2">
    <location>
        <begin position="49"/>
        <end position="68"/>
    </location>
</feature>
<dbReference type="InterPro" id="IPR050109">
    <property type="entry name" value="HTH-type_TetR-like_transc_reg"/>
</dbReference>
<dbReference type="OrthoDB" id="63332at2"/>
<evidence type="ECO:0000259" key="4">
    <source>
        <dbReference type="PROSITE" id="PS50977"/>
    </source>
</evidence>
<dbReference type="SUPFAM" id="SSF46689">
    <property type="entry name" value="Homeodomain-like"/>
    <property type="match status" value="1"/>
</dbReference>
<feature type="region of interest" description="Disordered" evidence="3">
    <location>
        <begin position="1"/>
        <end position="27"/>
    </location>
</feature>
<keyword evidence="1 2" id="KW-0238">DNA-binding</keyword>
<dbReference type="GO" id="GO:0000976">
    <property type="term" value="F:transcription cis-regulatory region binding"/>
    <property type="evidence" value="ECO:0007669"/>
    <property type="project" value="TreeGrafter"/>
</dbReference>
<evidence type="ECO:0000256" key="1">
    <source>
        <dbReference type="ARBA" id="ARBA00023125"/>
    </source>
</evidence>
<dbReference type="Proteomes" id="UP000194450">
    <property type="component" value="Unassembled WGS sequence"/>
</dbReference>
<dbReference type="RefSeq" id="WP_086433311.1">
    <property type="nucleotide sequence ID" value="NZ_FXWH01000001.1"/>
</dbReference>